<name>A0A218ZHQ1_9HELO</name>
<dbReference type="Proteomes" id="UP000242519">
    <property type="component" value="Unassembled WGS sequence"/>
</dbReference>
<reference evidence="2 3" key="1">
    <citation type="submission" date="2017-04" db="EMBL/GenBank/DDBJ databases">
        <title>Draft genome sequence of Marssonina coronaria NL1: causal agent of apple blotch.</title>
        <authorList>
            <person name="Cheng Q."/>
        </authorList>
    </citation>
    <scope>NUCLEOTIDE SEQUENCE [LARGE SCALE GENOMIC DNA]</scope>
    <source>
        <strain evidence="2 3">NL1</strain>
    </source>
</reference>
<dbReference type="EMBL" id="MZNU01000003">
    <property type="protein sequence ID" value="OWP07508.1"/>
    <property type="molecule type" value="Genomic_DNA"/>
</dbReference>
<evidence type="ECO:0000313" key="3">
    <source>
        <dbReference type="Proteomes" id="UP000242519"/>
    </source>
</evidence>
<sequence>MTELANEGPEAIAPSFIEHRTWKKRGIVTLWSLQIPVLALDIIILSILTGVQANGAETSDGVTDSEAPAHVWTVVNVVIGFIVFLVDCVEFSMYVHNDLSPKIYFWFNVLNLVIFTIPFIYNISVNWTAWATRGLNDIYIHVGIGFSSFIYVTLIASSIYAYTVLRTHRQRSRTILEKAATESALAQA</sequence>
<gene>
    <name evidence="2" type="ORF">B2J93_8960</name>
</gene>
<dbReference type="AlphaFoldDB" id="A0A218ZHQ1"/>
<evidence type="ECO:0000256" key="1">
    <source>
        <dbReference type="SAM" id="Phobius"/>
    </source>
</evidence>
<comment type="caution">
    <text evidence="2">The sequence shown here is derived from an EMBL/GenBank/DDBJ whole genome shotgun (WGS) entry which is preliminary data.</text>
</comment>
<dbReference type="InParanoid" id="A0A218ZHQ1"/>
<evidence type="ECO:0008006" key="4">
    <source>
        <dbReference type="Google" id="ProtNLM"/>
    </source>
</evidence>
<protein>
    <recommendedName>
        <fullName evidence="4">MARVEL domain-containing protein</fullName>
    </recommendedName>
</protein>
<keyword evidence="3" id="KW-1185">Reference proteome</keyword>
<organism evidence="2 3">
    <name type="scientific">Diplocarpon coronariae</name>
    <dbReference type="NCBI Taxonomy" id="2795749"/>
    <lineage>
        <taxon>Eukaryota</taxon>
        <taxon>Fungi</taxon>
        <taxon>Dikarya</taxon>
        <taxon>Ascomycota</taxon>
        <taxon>Pezizomycotina</taxon>
        <taxon>Leotiomycetes</taxon>
        <taxon>Helotiales</taxon>
        <taxon>Drepanopezizaceae</taxon>
        <taxon>Diplocarpon</taxon>
    </lineage>
</organism>
<keyword evidence="1" id="KW-1133">Transmembrane helix</keyword>
<dbReference type="OrthoDB" id="3528397at2759"/>
<evidence type="ECO:0000313" key="2">
    <source>
        <dbReference type="EMBL" id="OWP07508.1"/>
    </source>
</evidence>
<proteinExistence type="predicted"/>
<feature type="transmembrane region" description="Helical" evidence="1">
    <location>
        <begin position="138"/>
        <end position="165"/>
    </location>
</feature>
<keyword evidence="1" id="KW-0812">Transmembrane</keyword>
<feature type="transmembrane region" description="Helical" evidence="1">
    <location>
        <begin position="69"/>
        <end position="91"/>
    </location>
</feature>
<keyword evidence="1" id="KW-0472">Membrane</keyword>
<feature type="transmembrane region" description="Helical" evidence="1">
    <location>
        <begin position="103"/>
        <end position="123"/>
    </location>
</feature>
<accession>A0A218ZHQ1</accession>
<feature type="transmembrane region" description="Helical" evidence="1">
    <location>
        <begin position="28"/>
        <end position="49"/>
    </location>
</feature>